<proteinExistence type="predicted"/>
<name>A0ABU6V976_9FABA</name>
<dbReference type="Proteomes" id="UP001341840">
    <property type="component" value="Unassembled WGS sequence"/>
</dbReference>
<feature type="non-terminal residue" evidence="1">
    <location>
        <position position="55"/>
    </location>
</feature>
<organism evidence="1 2">
    <name type="scientific">Stylosanthes scabra</name>
    <dbReference type="NCBI Taxonomy" id="79078"/>
    <lineage>
        <taxon>Eukaryota</taxon>
        <taxon>Viridiplantae</taxon>
        <taxon>Streptophyta</taxon>
        <taxon>Embryophyta</taxon>
        <taxon>Tracheophyta</taxon>
        <taxon>Spermatophyta</taxon>
        <taxon>Magnoliopsida</taxon>
        <taxon>eudicotyledons</taxon>
        <taxon>Gunneridae</taxon>
        <taxon>Pentapetalae</taxon>
        <taxon>rosids</taxon>
        <taxon>fabids</taxon>
        <taxon>Fabales</taxon>
        <taxon>Fabaceae</taxon>
        <taxon>Papilionoideae</taxon>
        <taxon>50 kb inversion clade</taxon>
        <taxon>dalbergioids sensu lato</taxon>
        <taxon>Dalbergieae</taxon>
        <taxon>Pterocarpus clade</taxon>
        <taxon>Stylosanthes</taxon>
    </lineage>
</organism>
<gene>
    <name evidence="1" type="ORF">PIB30_024266</name>
</gene>
<comment type="caution">
    <text evidence="1">The sequence shown here is derived from an EMBL/GenBank/DDBJ whole genome shotgun (WGS) entry which is preliminary data.</text>
</comment>
<reference evidence="1 2" key="1">
    <citation type="journal article" date="2023" name="Plants (Basel)">
        <title>Bridging the Gap: Combining Genomics and Transcriptomics Approaches to Understand Stylosanthes scabra, an Orphan Legume from the Brazilian Caatinga.</title>
        <authorList>
            <person name="Ferreira-Neto J.R.C."/>
            <person name="da Silva M.D."/>
            <person name="Binneck E."/>
            <person name="de Melo N.F."/>
            <person name="da Silva R.H."/>
            <person name="de Melo A.L.T.M."/>
            <person name="Pandolfi V."/>
            <person name="Bustamante F.O."/>
            <person name="Brasileiro-Vidal A.C."/>
            <person name="Benko-Iseppon A.M."/>
        </authorList>
    </citation>
    <scope>NUCLEOTIDE SEQUENCE [LARGE SCALE GENOMIC DNA]</scope>
    <source>
        <tissue evidence="1">Leaves</tissue>
    </source>
</reference>
<dbReference type="EMBL" id="JASCZI010151121">
    <property type="protein sequence ID" value="MED6169749.1"/>
    <property type="molecule type" value="Genomic_DNA"/>
</dbReference>
<protein>
    <submittedName>
        <fullName evidence="1">Uncharacterized protein</fullName>
    </submittedName>
</protein>
<keyword evidence="2" id="KW-1185">Reference proteome</keyword>
<sequence length="55" mass="6294">MKQEVSNSPQMRFAGEISEAPLWVWRFGSFVRYGGYGGRGAVRWIHCGSRCRLES</sequence>
<accession>A0ABU6V976</accession>
<evidence type="ECO:0000313" key="2">
    <source>
        <dbReference type="Proteomes" id="UP001341840"/>
    </source>
</evidence>
<evidence type="ECO:0000313" key="1">
    <source>
        <dbReference type="EMBL" id="MED6169749.1"/>
    </source>
</evidence>